<gene>
    <name evidence="1" type="ORF">SDC9_183171</name>
</gene>
<proteinExistence type="predicted"/>
<name>A0A645HJ50_9ZZZZ</name>
<reference evidence="1" key="1">
    <citation type="submission" date="2019-08" db="EMBL/GenBank/DDBJ databases">
        <authorList>
            <person name="Kucharzyk K."/>
            <person name="Murdoch R.W."/>
            <person name="Higgins S."/>
            <person name="Loffler F."/>
        </authorList>
    </citation>
    <scope>NUCLEOTIDE SEQUENCE</scope>
</reference>
<comment type="caution">
    <text evidence="1">The sequence shown here is derived from an EMBL/GenBank/DDBJ whole genome shotgun (WGS) entry which is preliminary data.</text>
</comment>
<dbReference type="EMBL" id="VSSQ01089418">
    <property type="protein sequence ID" value="MPN35673.1"/>
    <property type="molecule type" value="Genomic_DNA"/>
</dbReference>
<accession>A0A645HJ50</accession>
<sequence length="122" mass="14332">MSEISHMMEHLIEEIPTSFSVMNRPRDFDSRNASFEKLIFGQQKTINIICCRQHYFDSNELILLQNYRQRVGESGNLDNLREIIFAKDNCLAKFRDVIIPDKLAEIEKQIQNMEAKLKPLSE</sequence>
<protein>
    <submittedName>
        <fullName evidence="1">Uncharacterized protein</fullName>
    </submittedName>
</protein>
<evidence type="ECO:0000313" key="1">
    <source>
        <dbReference type="EMBL" id="MPN35673.1"/>
    </source>
</evidence>
<dbReference type="AlphaFoldDB" id="A0A645HJ50"/>
<organism evidence="1">
    <name type="scientific">bioreactor metagenome</name>
    <dbReference type="NCBI Taxonomy" id="1076179"/>
    <lineage>
        <taxon>unclassified sequences</taxon>
        <taxon>metagenomes</taxon>
        <taxon>ecological metagenomes</taxon>
    </lineage>
</organism>